<evidence type="ECO:0000313" key="4">
    <source>
        <dbReference type="Proteomes" id="UP000272942"/>
    </source>
</evidence>
<reference evidence="3 4" key="2">
    <citation type="submission" date="2018-11" db="EMBL/GenBank/DDBJ databases">
        <authorList>
            <consortium name="Pathogen Informatics"/>
        </authorList>
    </citation>
    <scope>NUCLEOTIDE SEQUENCE [LARGE SCALE GENOMIC DNA]</scope>
    <source>
        <strain evidence="3 4">Egypt</strain>
    </source>
</reference>
<keyword evidence="2" id="KW-0472">Membrane</keyword>
<dbReference type="EMBL" id="UZAN01043513">
    <property type="protein sequence ID" value="VDP78542.1"/>
    <property type="molecule type" value="Genomic_DNA"/>
</dbReference>
<name>A0A183AHS0_9TREM</name>
<keyword evidence="2" id="KW-1133">Transmembrane helix</keyword>
<feature type="compositionally biased region" description="Basic and acidic residues" evidence="1">
    <location>
        <begin position="148"/>
        <end position="187"/>
    </location>
</feature>
<dbReference type="WBParaSite" id="ECPE_0000651801-mRNA-1">
    <property type="protein sequence ID" value="ECPE_0000651801-mRNA-1"/>
    <property type="gene ID" value="ECPE_0000651801"/>
</dbReference>
<evidence type="ECO:0000256" key="2">
    <source>
        <dbReference type="SAM" id="Phobius"/>
    </source>
</evidence>
<protein>
    <submittedName>
        <fullName evidence="5">Cystatin domain-containing protein</fullName>
    </submittedName>
</protein>
<evidence type="ECO:0000313" key="3">
    <source>
        <dbReference type="EMBL" id="VDP78542.1"/>
    </source>
</evidence>
<dbReference type="AlphaFoldDB" id="A0A183AHS0"/>
<dbReference type="Proteomes" id="UP000272942">
    <property type="component" value="Unassembled WGS sequence"/>
</dbReference>
<proteinExistence type="predicted"/>
<evidence type="ECO:0000313" key="5">
    <source>
        <dbReference type="WBParaSite" id="ECPE_0000651801-mRNA-1"/>
    </source>
</evidence>
<keyword evidence="4" id="KW-1185">Reference proteome</keyword>
<feature type="region of interest" description="Disordered" evidence="1">
    <location>
        <begin position="121"/>
        <end position="241"/>
    </location>
</feature>
<organism evidence="5">
    <name type="scientific">Echinostoma caproni</name>
    <dbReference type="NCBI Taxonomy" id="27848"/>
    <lineage>
        <taxon>Eukaryota</taxon>
        <taxon>Metazoa</taxon>
        <taxon>Spiralia</taxon>
        <taxon>Lophotrochozoa</taxon>
        <taxon>Platyhelminthes</taxon>
        <taxon>Trematoda</taxon>
        <taxon>Digenea</taxon>
        <taxon>Plagiorchiida</taxon>
        <taxon>Echinostomata</taxon>
        <taxon>Echinostomatoidea</taxon>
        <taxon>Echinostomatidae</taxon>
        <taxon>Echinostoma</taxon>
    </lineage>
</organism>
<reference evidence="5" key="1">
    <citation type="submission" date="2016-06" db="UniProtKB">
        <authorList>
            <consortium name="WormBaseParasite"/>
        </authorList>
    </citation>
    <scope>IDENTIFICATION</scope>
</reference>
<sequence>MYARYIIKPQRLPVNYNPQNMNFNIVKIVFITFCVSGVLAAEAQSCKEVVATIEAKSIVVQSNVTGCQYRITSDSGKAVKVYVNSTSGTKCVTINSGGTSETLCPSGPKYLFTSKEPIEVSAESGATTTDASATEANTAQTSTPATETGKDSVKPKPAESEEGKKEGANPGTDGEHPPHNTGKEEQQPAKQEQPGNSNGAGDKQSPAGPQQESPEKGVQQGSALSSSQLVRRARDTSSTDVTVYYILGEFCKGAIMSYEAQ</sequence>
<feature type="compositionally biased region" description="Polar residues" evidence="1">
    <location>
        <begin position="124"/>
        <end position="146"/>
    </location>
</feature>
<evidence type="ECO:0000256" key="1">
    <source>
        <dbReference type="SAM" id="MobiDB-lite"/>
    </source>
</evidence>
<accession>A0A183AHS0</accession>
<feature type="compositionally biased region" description="Polar residues" evidence="1">
    <location>
        <begin position="219"/>
        <end position="229"/>
    </location>
</feature>
<gene>
    <name evidence="3" type="ORF">ECPE_LOCUS6505</name>
</gene>
<keyword evidence="2" id="KW-0812">Transmembrane</keyword>
<feature type="transmembrane region" description="Helical" evidence="2">
    <location>
        <begin position="21"/>
        <end position="41"/>
    </location>
</feature>